<keyword evidence="1" id="KW-1133">Transmembrane helix</keyword>
<dbReference type="InterPro" id="IPR031876">
    <property type="entry name" value="DUF4760"/>
</dbReference>
<evidence type="ECO:0008006" key="4">
    <source>
        <dbReference type="Google" id="ProtNLM"/>
    </source>
</evidence>
<feature type="transmembrane region" description="Helical" evidence="1">
    <location>
        <begin position="12"/>
        <end position="34"/>
    </location>
</feature>
<comment type="caution">
    <text evidence="2">The sequence shown here is derived from an EMBL/GenBank/DDBJ whole genome shotgun (WGS) entry which is preliminary data.</text>
</comment>
<name>A0A151JD71_9VIBR</name>
<keyword evidence="1" id="KW-0812">Transmembrane</keyword>
<evidence type="ECO:0000256" key="1">
    <source>
        <dbReference type="SAM" id="Phobius"/>
    </source>
</evidence>
<keyword evidence="1" id="KW-0472">Membrane</keyword>
<sequence length="162" mass="18265">MESSSSISASDFATIIAALVACITFIVTCVTYVISTNRERKIKTLDYWESAYSILTKGVESISRIHSGQWTSDIAQKKMESDINLKLIIDGLNMFEHLATGINLNIYDLKVVNKLGGKMLTDAYIAYAPLITEIERRPEYSNHFIEFKILYSKIDAIRKKAS</sequence>
<reference evidence="3" key="1">
    <citation type="submission" date="2015-12" db="EMBL/GenBank/DDBJ databases">
        <authorList>
            <person name="Tarr C.L."/>
            <person name="Gladney L.M."/>
        </authorList>
    </citation>
    <scope>NUCLEOTIDE SEQUENCE [LARGE SCALE GENOMIC DNA]</scope>
    <source>
        <strain evidence="3">2756-81</strain>
    </source>
</reference>
<dbReference type="AlphaFoldDB" id="A0A151JD71"/>
<evidence type="ECO:0000313" key="2">
    <source>
        <dbReference type="EMBL" id="KYN23606.1"/>
    </source>
</evidence>
<dbReference type="Proteomes" id="UP000075349">
    <property type="component" value="Unassembled WGS sequence"/>
</dbReference>
<dbReference type="Pfam" id="PF15956">
    <property type="entry name" value="DUF4760"/>
    <property type="match status" value="1"/>
</dbReference>
<dbReference type="EMBL" id="LOMK01000002">
    <property type="protein sequence ID" value="KYN23606.1"/>
    <property type="molecule type" value="Genomic_DNA"/>
</dbReference>
<accession>A0A151JD71</accession>
<protein>
    <recommendedName>
        <fullName evidence="4">DUF4760 domain-containing protein</fullName>
    </recommendedName>
</protein>
<proteinExistence type="predicted"/>
<organism evidence="2 3">
    <name type="scientific">Vibrio cidicii</name>
    <dbReference type="NCBI Taxonomy" id="1763883"/>
    <lineage>
        <taxon>Bacteria</taxon>
        <taxon>Pseudomonadati</taxon>
        <taxon>Pseudomonadota</taxon>
        <taxon>Gammaproteobacteria</taxon>
        <taxon>Vibrionales</taxon>
        <taxon>Vibrionaceae</taxon>
        <taxon>Vibrio</taxon>
    </lineage>
</organism>
<evidence type="ECO:0000313" key="3">
    <source>
        <dbReference type="Proteomes" id="UP000075349"/>
    </source>
</evidence>
<gene>
    <name evidence="2" type="ORF">AUQ44_16655</name>
</gene>